<accession>A0A0G1PG97</accession>
<dbReference type="PANTHER" id="PTHR30455:SF2">
    <property type="entry name" value="TRANSCRIPTIONAL REPRESSOR NRDR"/>
    <property type="match status" value="1"/>
</dbReference>
<evidence type="ECO:0000313" key="10">
    <source>
        <dbReference type="Proteomes" id="UP000034705"/>
    </source>
</evidence>
<keyword evidence="4 7" id="KW-0805">Transcription regulation</keyword>
<keyword evidence="5 7" id="KW-0238">DNA-binding</keyword>
<evidence type="ECO:0000256" key="1">
    <source>
        <dbReference type="ARBA" id="ARBA00022491"/>
    </source>
</evidence>
<feature type="domain" description="ATP-cone" evidence="8">
    <location>
        <begin position="49"/>
        <end position="139"/>
    </location>
</feature>
<dbReference type="PANTHER" id="PTHR30455">
    <property type="entry name" value="TRANSCRIPTIONAL REPRESSOR NRDR"/>
    <property type="match status" value="1"/>
</dbReference>
<dbReference type="GO" id="GO:0003677">
    <property type="term" value="F:DNA binding"/>
    <property type="evidence" value="ECO:0007669"/>
    <property type="project" value="UniProtKB-KW"/>
</dbReference>
<dbReference type="Pfam" id="PF03477">
    <property type="entry name" value="ATP-cone"/>
    <property type="match status" value="1"/>
</dbReference>
<evidence type="ECO:0000256" key="5">
    <source>
        <dbReference type="ARBA" id="ARBA00023125"/>
    </source>
</evidence>
<dbReference type="InterPro" id="IPR005144">
    <property type="entry name" value="ATP-cone_dom"/>
</dbReference>
<name>A0A0G1PG97_9BACT</name>
<keyword evidence="2 7" id="KW-0547">Nucleotide-binding</keyword>
<organism evidence="9 10">
    <name type="scientific">Candidatus Uhrbacteria bacterium GW2011_GWF2_46_218</name>
    <dbReference type="NCBI Taxonomy" id="1619001"/>
    <lineage>
        <taxon>Bacteria</taxon>
        <taxon>Candidatus Uhriibacteriota</taxon>
    </lineage>
</organism>
<dbReference type="Pfam" id="PF22811">
    <property type="entry name" value="Zn_ribbon_NrdR"/>
    <property type="match status" value="1"/>
</dbReference>
<keyword evidence="7" id="KW-0862">Zinc</keyword>
<gene>
    <name evidence="7" type="primary">nrdR</name>
    <name evidence="9" type="ORF">UX45_C0025G0003</name>
</gene>
<dbReference type="HAMAP" id="MF_00440">
    <property type="entry name" value="NrdR"/>
    <property type="match status" value="1"/>
</dbReference>
<sequence>MHCPICHFVDSKVVDSRISTDGASVRRRRECEKCGFRFSTLEEVELLDITVVKRDGRRENYSRDKLSRGIARALEKRPYTDTAFEQLIRKIERDIQRKDRTQLTSKEIGEIVMKHLKTFDSVAYIRFASVYRSFEDVQTFQKELLSLVPKKLSSHRKGREGKN</sequence>
<comment type="similarity">
    <text evidence="7">Belongs to the NrdR family.</text>
</comment>
<feature type="zinc finger region" evidence="7">
    <location>
        <begin position="3"/>
        <end position="34"/>
    </location>
</feature>
<keyword evidence="7" id="KW-0863">Zinc-finger</keyword>
<dbReference type="PROSITE" id="PS51161">
    <property type="entry name" value="ATP_CONE"/>
    <property type="match status" value="1"/>
</dbReference>
<evidence type="ECO:0000256" key="7">
    <source>
        <dbReference type="HAMAP-Rule" id="MF_00440"/>
    </source>
</evidence>
<dbReference type="AlphaFoldDB" id="A0A0G1PG97"/>
<keyword evidence="1 7" id="KW-0678">Repressor</keyword>
<evidence type="ECO:0000256" key="4">
    <source>
        <dbReference type="ARBA" id="ARBA00023015"/>
    </source>
</evidence>
<protein>
    <recommendedName>
        <fullName evidence="7">Transcriptional repressor NrdR</fullName>
    </recommendedName>
</protein>
<evidence type="ECO:0000256" key="2">
    <source>
        <dbReference type="ARBA" id="ARBA00022741"/>
    </source>
</evidence>
<evidence type="ECO:0000256" key="6">
    <source>
        <dbReference type="ARBA" id="ARBA00023163"/>
    </source>
</evidence>
<dbReference type="InterPro" id="IPR003796">
    <property type="entry name" value="RNR_NrdR-like"/>
</dbReference>
<dbReference type="PATRIC" id="fig|1619001.3.peg.891"/>
<dbReference type="GO" id="GO:0045892">
    <property type="term" value="P:negative regulation of DNA-templated transcription"/>
    <property type="evidence" value="ECO:0007669"/>
    <property type="project" value="UniProtKB-UniRule"/>
</dbReference>
<evidence type="ECO:0000313" key="9">
    <source>
        <dbReference type="EMBL" id="KKU31771.1"/>
    </source>
</evidence>
<dbReference type="InterPro" id="IPR055173">
    <property type="entry name" value="NrdR-like_N"/>
</dbReference>
<keyword evidence="3 7" id="KW-0067">ATP-binding</keyword>
<evidence type="ECO:0000256" key="3">
    <source>
        <dbReference type="ARBA" id="ARBA00022840"/>
    </source>
</evidence>
<dbReference type="EMBL" id="LCMG01000025">
    <property type="protein sequence ID" value="KKU31771.1"/>
    <property type="molecule type" value="Genomic_DNA"/>
</dbReference>
<comment type="cofactor">
    <cofactor evidence="7">
        <name>Zn(2+)</name>
        <dbReference type="ChEBI" id="CHEBI:29105"/>
    </cofactor>
    <text evidence="7">Binds 1 zinc ion.</text>
</comment>
<comment type="caution">
    <text evidence="9">The sequence shown here is derived from an EMBL/GenBank/DDBJ whole genome shotgun (WGS) entry which is preliminary data.</text>
</comment>
<comment type="function">
    <text evidence="7">Negatively regulates transcription of bacterial ribonucleotide reductase nrd genes and operons by binding to NrdR-boxes.</text>
</comment>
<dbReference type="Proteomes" id="UP000034705">
    <property type="component" value="Unassembled WGS sequence"/>
</dbReference>
<keyword evidence="7" id="KW-0479">Metal-binding</keyword>
<evidence type="ECO:0000259" key="8">
    <source>
        <dbReference type="PROSITE" id="PS51161"/>
    </source>
</evidence>
<proteinExistence type="inferred from homology"/>
<dbReference type="NCBIfam" id="TIGR00244">
    <property type="entry name" value="transcriptional regulator NrdR"/>
    <property type="match status" value="1"/>
</dbReference>
<keyword evidence="6 7" id="KW-0804">Transcription</keyword>
<reference evidence="9 10" key="1">
    <citation type="journal article" date="2015" name="Nature">
        <title>rRNA introns, odd ribosomes, and small enigmatic genomes across a large radiation of phyla.</title>
        <authorList>
            <person name="Brown C.T."/>
            <person name="Hug L.A."/>
            <person name="Thomas B.C."/>
            <person name="Sharon I."/>
            <person name="Castelle C.J."/>
            <person name="Singh A."/>
            <person name="Wilkins M.J."/>
            <person name="Williams K.H."/>
            <person name="Banfield J.F."/>
        </authorList>
    </citation>
    <scope>NUCLEOTIDE SEQUENCE [LARGE SCALE GENOMIC DNA]</scope>
</reference>
<dbReference type="GO" id="GO:0005524">
    <property type="term" value="F:ATP binding"/>
    <property type="evidence" value="ECO:0007669"/>
    <property type="project" value="UniProtKB-UniRule"/>
</dbReference>
<dbReference type="GO" id="GO:0008270">
    <property type="term" value="F:zinc ion binding"/>
    <property type="evidence" value="ECO:0007669"/>
    <property type="project" value="UniProtKB-UniRule"/>
</dbReference>